<evidence type="ECO:0000313" key="2">
    <source>
        <dbReference type="EMBL" id="RHN47492.1"/>
    </source>
</evidence>
<dbReference type="AlphaFoldDB" id="A0A396H2B2"/>
<accession>A0A396H2B2</accession>
<proteinExistence type="predicted"/>
<gene>
    <name evidence="2" type="ORF">MtrunA17_Chr7g0253601</name>
</gene>
<keyword evidence="1" id="KW-0472">Membrane</keyword>
<comment type="caution">
    <text evidence="2">The sequence shown here is derived from an EMBL/GenBank/DDBJ whole genome shotgun (WGS) entry which is preliminary data.</text>
</comment>
<keyword evidence="1" id="KW-0812">Transmembrane</keyword>
<keyword evidence="1" id="KW-1133">Transmembrane helix</keyword>
<dbReference type="Proteomes" id="UP000265566">
    <property type="component" value="Chromosome 7"/>
</dbReference>
<feature type="transmembrane region" description="Helical" evidence="1">
    <location>
        <begin position="20"/>
        <end position="41"/>
    </location>
</feature>
<protein>
    <recommendedName>
        <fullName evidence="3">Transmembrane protein</fullName>
    </recommendedName>
</protein>
<dbReference type="EMBL" id="PSQE01000007">
    <property type="protein sequence ID" value="RHN47492.1"/>
    <property type="molecule type" value="Genomic_DNA"/>
</dbReference>
<dbReference type="Gramene" id="rna42103">
    <property type="protein sequence ID" value="RHN47492.1"/>
    <property type="gene ID" value="gene42103"/>
</dbReference>
<organism evidence="2">
    <name type="scientific">Medicago truncatula</name>
    <name type="common">Barrel medic</name>
    <name type="synonym">Medicago tribuloides</name>
    <dbReference type="NCBI Taxonomy" id="3880"/>
    <lineage>
        <taxon>Eukaryota</taxon>
        <taxon>Viridiplantae</taxon>
        <taxon>Streptophyta</taxon>
        <taxon>Embryophyta</taxon>
        <taxon>Tracheophyta</taxon>
        <taxon>Spermatophyta</taxon>
        <taxon>Magnoliopsida</taxon>
        <taxon>eudicotyledons</taxon>
        <taxon>Gunneridae</taxon>
        <taxon>Pentapetalae</taxon>
        <taxon>rosids</taxon>
        <taxon>fabids</taxon>
        <taxon>Fabales</taxon>
        <taxon>Fabaceae</taxon>
        <taxon>Papilionoideae</taxon>
        <taxon>50 kb inversion clade</taxon>
        <taxon>NPAAA clade</taxon>
        <taxon>Hologalegina</taxon>
        <taxon>IRL clade</taxon>
        <taxon>Trifolieae</taxon>
        <taxon>Medicago</taxon>
    </lineage>
</organism>
<reference evidence="2" key="1">
    <citation type="journal article" date="2018" name="Nat. Plants">
        <title>Whole-genome landscape of Medicago truncatula symbiotic genes.</title>
        <authorList>
            <person name="Pecrix Y."/>
            <person name="Gamas P."/>
            <person name="Carrere S."/>
        </authorList>
    </citation>
    <scope>NUCLEOTIDE SEQUENCE</scope>
    <source>
        <tissue evidence="2">Leaves</tissue>
    </source>
</reference>
<evidence type="ECO:0008006" key="3">
    <source>
        <dbReference type="Google" id="ProtNLM"/>
    </source>
</evidence>
<name>A0A396H2B2_MEDTR</name>
<sequence>MLTLSYFVCPLLIEFELLYSSGVVIGNLSALQAFICFLSNLEKETYT</sequence>
<evidence type="ECO:0000256" key="1">
    <source>
        <dbReference type="SAM" id="Phobius"/>
    </source>
</evidence>